<proteinExistence type="predicted"/>
<dbReference type="SMART" id="SM00225">
    <property type="entry name" value="BTB"/>
    <property type="match status" value="1"/>
</dbReference>
<organism evidence="2 3">
    <name type="scientific">Mycena sanguinolenta</name>
    <dbReference type="NCBI Taxonomy" id="230812"/>
    <lineage>
        <taxon>Eukaryota</taxon>
        <taxon>Fungi</taxon>
        <taxon>Dikarya</taxon>
        <taxon>Basidiomycota</taxon>
        <taxon>Agaricomycotina</taxon>
        <taxon>Agaricomycetes</taxon>
        <taxon>Agaricomycetidae</taxon>
        <taxon>Agaricales</taxon>
        <taxon>Marasmiineae</taxon>
        <taxon>Mycenaceae</taxon>
        <taxon>Mycena</taxon>
    </lineage>
</organism>
<dbReference type="EMBL" id="JACAZH010000004">
    <property type="protein sequence ID" value="KAF7370422.1"/>
    <property type="molecule type" value="Genomic_DNA"/>
</dbReference>
<name>A0A8H7DEU6_9AGAR</name>
<feature type="domain" description="BTB" evidence="1">
    <location>
        <begin position="24"/>
        <end position="129"/>
    </location>
</feature>
<reference evidence="2" key="1">
    <citation type="submission" date="2020-05" db="EMBL/GenBank/DDBJ databases">
        <title>Mycena genomes resolve the evolution of fungal bioluminescence.</title>
        <authorList>
            <person name="Tsai I.J."/>
        </authorList>
    </citation>
    <scope>NUCLEOTIDE SEQUENCE</scope>
    <source>
        <strain evidence="2">160909Yilan</strain>
    </source>
</reference>
<dbReference type="OrthoDB" id="3217871at2759"/>
<evidence type="ECO:0000313" key="3">
    <source>
        <dbReference type="Proteomes" id="UP000623467"/>
    </source>
</evidence>
<dbReference type="InterPro" id="IPR000210">
    <property type="entry name" value="BTB/POZ_dom"/>
</dbReference>
<dbReference type="InterPro" id="IPR011333">
    <property type="entry name" value="SKP1/BTB/POZ_sf"/>
</dbReference>
<gene>
    <name evidence="2" type="ORF">MSAN_00673900</name>
</gene>
<keyword evidence="3" id="KW-1185">Reference proteome</keyword>
<evidence type="ECO:0000259" key="1">
    <source>
        <dbReference type="SMART" id="SM00225"/>
    </source>
</evidence>
<protein>
    <submittedName>
        <fullName evidence="2">BTB domain-containing protein</fullName>
    </submittedName>
</protein>
<comment type="caution">
    <text evidence="2">The sequence shown here is derived from an EMBL/GenBank/DDBJ whole genome shotgun (WGS) entry which is preliminary data.</text>
</comment>
<sequence length="296" mass="32465">MSLRPASQRTSVPITRSELWISDGSVVLQAESTQFRVHFGVLARHSTVFRTMQGLPQPPGEPTVDGCPVLQLADDLTDVEYLLKALYDPTFLSQKALPLPAVGALIRLGRKYEFKNLLNLAVSRLTTEYPTTLEALDALSPELQTITGYPGVNFDVIVLASENDILSVLPSAYYYCSIGLGSPGVLFEGIENADGTTSALPPQGYTLGWVLDSAMVAGCTDPFKCRQAREMFARLCLDNAHLLAFLGTSSLSEWCQLCVVCHQYAKEAMNAGRIKMWAELPQLFDLSPWSELVNDL</sequence>
<evidence type="ECO:0000313" key="2">
    <source>
        <dbReference type="EMBL" id="KAF7370422.1"/>
    </source>
</evidence>
<dbReference type="AlphaFoldDB" id="A0A8H7DEU6"/>
<dbReference type="Proteomes" id="UP000623467">
    <property type="component" value="Unassembled WGS sequence"/>
</dbReference>
<accession>A0A8H7DEU6</accession>
<dbReference type="Gene3D" id="3.30.710.10">
    <property type="entry name" value="Potassium Channel Kv1.1, Chain A"/>
    <property type="match status" value="1"/>
</dbReference>